<protein>
    <submittedName>
        <fullName evidence="1">Flavoprotein</fullName>
    </submittedName>
</protein>
<dbReference type="EMBL" id="AUZX01003560">
    <property type="protein sequence ID" value="EQD73573.1"/>
    <property type="molecule type" value="Genomic_DNA"/>
</dbReference>
<reference evidence="1" key="2">
    <citation type="journal article" date="2014" name="ISME J.">
        <title>Microbial stratification in low pH oxic and suboxic macroscopic growths along an acid mine drainage.</title>
        <authorList>
            <person name="Mendez-Garcia C."/>
            <person name="Mesa V."/>
            <person name="Sprenger R.R."/>
            <person name="Richter M."/>
            <person name="Diez M.S."/>
            <person name="Solano J."/>
            <person name="Bargiela R."/>
            <person name="Golyshina O.V."/>
            <person name="Manteca A."/>
            <person name="Ramos J.L."/>
            <person name="Gallego J.R."/>
            <person name="Llorente I."/>
            <person name="Martins Dos Santos V.A."/>
            <person name="Jensen O.N."/>
            <person name="Pelaez A.I."/>
            <person name="Sanchez J."/>
            <person name="Ferrer M."/>
        </authorList>
    </citation>
    <scope>NUCLEOTIDE SEQUENCE</scope>
</reference>
<reference evidence="1" key="1">
    <citation type="submission" date="2013-08" db="EMBL/GenBank/DDBJ databases">
        <authorList>
            <person name="Mendez C."/>
            <person name="Richter M."/>
            <person name="Ferrer M."/>
            <person name="Sanchez J."/>
        </authorList>
    </citation>
    <scope>NUCLEOTIDE SEQUENCE</scope>
</reference>
<organism evidence="1">
    <name type="scientific">mine drainage metagenome</name>
    <dbReference type="NCBI Taxonomy" id="410659"/>
    <lineage>
        <taxon>unclassified sequences</taxon>
        <taxon>metagenomes</taxon>
        <taxon>ecological metagenomes</taxon>
    </lineage>
</organism>
<gene>
    <name evidence="1" type="ORF">B1A_04879</name>
</gene>
<accession>T1BY95</accession>
<comment type="caution">
    <text evidence="1">The sequence shown here is derived from an EMBL/GenBank/DDBJ whole genome shotgun (WGS) entry which is preliminary data.</text>
</comment>
<name>T1BY95_9ZZZZ</name>
<sequence length="50" mass="5470">MRNITLHRSSTHKFILLNESEPGDEGGIRSNQYLIMEGGAAVLLDPEDSG</sequence>
<evidence type="ECO:0000313" key="1">
    <source>
        <dbReference type="EMBL" id="EQD73573.1"/>
    </source>
</evidence>
<dbReference type="AlphaFoldDB" id="T1BY95"/>
<proteinExistence type="predicted"/>